<evidence type="ECO:0000256" key="3">
    <source>
        <dbReference type="ARBA" id="ARBA00022448"/>
    </source>
</evidence>
<dbReference type="Proteomes" id="UP000799757">
    <property type="component" value="Unassembled WGS sequence"/>
</dbReference>
<accession>A0A6A6WSR7</accession>
<dbReference type="InterPro" id="IPR005828">
    <property type="entry name" value="MFS_sugar_transport-like"/>
</dbReference>
<keyword evidence="4 8" id="KW-0812">Transmembrane</keyword>
<feature type="domain" description="Major facilitator superfamily (MFS) profile" evidence="9">
    <location>
        <begin position="60"/>
        <end position="521"/>
    </location>
</feature>
<evidence type="ECO:0000256" key="7">
    <source>
        <dbReference type="RuleBase" id="RU003346"/>
    </source>
</evidence>
<name>A0A6A6WSR7_9PLEO</name>
<keyword evidence="10" id="KW-0762">Sugar transport</keyword>
<dbReference type="GO" id="GO:0016020">
    <property type="term" value="C:membrane"/>
    <property type="evidence" value="ECO:0007669"/>
    <property type="project" value="UniProtKB-SubCell"/>
</dbReference>
<feature type="transmembrane region" description="Helical" evidence="8">
    <location>
        <begin position="431"/>
        <end position="456"/>
    </location>
</feature>
<dbReference type="Pfam" id="PF00083">
    <property type="entry name" value="Sugar_tr"/>
    <property type="match status" value="1"/>
</dbReference>
<dbReference type="SUPFAM" id="SSF103473">
    <property type="entry name" value="MFS general substrate transporter"/>
    <property type="match status" value="1"/>
</dbReference>
<dbReference type="GO" id="GO:0005351">
    <property type="term" value="F:carbohydrate:proton symporter activity"/>
    <property type="evidence" value="ECO:0007669"/>
    <property type="project" value="TreeGrafter"/>
</dbReference>
<feature type="transmembrane region" description="Helical" evidence="8">
    <location>
        <begin position="468"/>
        <end position="490"/>
    </location>
</feature>
<evidence type="ECO:0000256" key="6">
    <source>
        <dbReference type="ARBA" id="ARBA00023136"/>
    </source>
</evidence>
<dbReference type="AlphaFoldDB" id="A0A6A6WSR7"/>
<dbReference type="PRINTS" id="PR00171">
    <property type="entry name" value="SUGRTRNSPORT"/>
</dbReference>
<dbReference type="InterPro" id="IPR003663">
    <property type="entry name" value="Sugar/inositol_transpt"/>
</dbReference>
<evidence type="ECO:0000259" key="9">
    <source>
        <dbReference type="PROSITE" id="PS50850"/>
    </source>
</evidence>
<keyword evidence="3 7" id="KW-0813">Transport</keyword>
<protein>
    <submittedName>
        <fullName evidence="10">MFS sugar transporter-like protein</fullName>
    </submittedName>
</protein>
<dbReference type="InterPro" id="IPR036259">
    <property type="entry name" value="MFS_trans_sf"/>
</dbReference>
<dbReference type="Gene3D" id="1.20.1250.20">
    <property type="entry name" value="MFS general substrate transporter like domains"/>
    <property type="match status" value="1"/>
</dbReference>
<sequence>MDHEYKNESDAIKVTPTASNGAMHHEIAGLHHAGKAWEAREPYGPAGFRGLFSNHYVALCAAFATIGGLLFGYDQGVISVTLVMNQFLDRFPRVSETASGAGFWKGLMTAMLELGALVGALFAGYLADRISRKYSIVVAVIIFTIGSVLQTAAMDYAMLTVGRFIGGVGIGMLAMISPLYISEIAPPEIRGALLVLQEFSIVLGIVIAFWTTFGTRFMAGEWSWRLPFLIQMIPGLILGAGITFLPFSPRWLSSKGRDDEALQALAKLRGLPTDNSLVYTEWCEIRAEVAFQQEVNAERHPQLQAPTRANRIKLEIVQWTDLFKRGCWKRTMVGCGVMFFQQLVGINALIYYSPSLFATLGQGYEMRLILSGVLNVTQLVGVATSLWTMDRFGRRPLLLVGAGLMFISHLIIAVLVGKFGGRWADYSAEGWVAVTFLFIYMFSFGATWGPVPWALPSEIFPSSLRAKGVALSTCSNWLNNFIVGLITPPLVQNTGYGAYTFFAVFCLLAFAFTYFFVPETAGRSLEQMDEVFKDVSSEAEEARKTRIEHEIMEGKRSTGVVA</sequence>
<comment type="subcellular location">
    <subcellularLocation>
        <location evidence="1">Membrane</location>
        <topology evidence="1">Multi-pass membrane protein</topology>
    </subcellularLocation>
</comment>
<dbReference type="PROSITE" id="PS00217">
    <property type="entry name" value="SUGAR_TRANSPORT_2"/>
    <property type="match status" value="1"/>
</dbReference>
<feature type="transmembrane region" description="Helical" evidence="8">
    <location>
        <begin position="134"/>
        <end position="154"/>
    </location>
</feature>
<feature type="transmembrane region" description="Helical" evidence="8">
    <location>
        <begin position="228"/>
        <end position="247"/>
    </location>
</feature>
<dbReference type="FunFam" id="1.20.1250.20:FF:000026">
    <property type="entry name" value="MFS quinate transporter QutD"/>
    <property type="match status" value="1"/>
</dbReference>
<feature type="transmembrane region" description="Helical" evidence="8">
    <location>
        <begin position="193"/>
        <end position="213"/>
    </location>
</feature>
<feature type="transmembrane region" description="Helical" evidence="8">
    <location>
        <begin position="56"/>
        <end position="83"/>
    </location>
</feature>
<dbReference type="InterPro" id="IPR050360">
    <property type="entry name" value="MFS_Sugar_Transporters"/>
</dbReference>
<proteinExistence type="inferred from homology"/>
<dbReference type="InterPro" id="IPR020846">
    <property type="entry name" value="MFS_dom"/>
</dbReference>
<feature type="transmembrane region" description="Helical" evidence="8">
    <location>
        <begin position="103"/>
        <end position="127"/>
    </location>
</feature>
<keyword evidence="11" id="KW-1185">Reference proteome</keyword>
<feature type="transmembrane region" description="Helical" evidence="8">
    <location>
        <begin position="496"/>
        <end position="517"/>
    </location>
</feature>
<dbReference type="PROSITE" id="PS00216">
    <property type="entry name" value="SUGAR_TRANSPORT_1"/>
    <property type="match status" value="1"/>
</dbReference>
<feature type="transmembrane region" description="Helical" evidence="8">
    <location>
        <begin position="160"/>
        <end position="181"/>
    </location>
</feature>
<evidence type="ECO:0000256" key="2">
    <source>
        <dbReference type="ARBA" id="ARBA00010992"/>
    </source>
</evidence>
<dbReference type="EMBL" id="MU002382">
    <property type="protein sequence ID" value="KAF2786954.1"/>
    <property type="molecule type" value="Genomic_DNA"/>
</dbReference>
<comment type="similarity">
    <text evidence="2 7">Belongs to the major facilitator superfamily. Sugar transporter (TC 2.A.1.1) family.</text>
</comment>
<dbReference type="NCBIfam" id="TIGR00879">
    <property type="entry name" value="SP"/>
    <property type="match status" value="1"/>
</dbReference>
<evidence type="ECO:0000313" key="10">
    <source>
        <dbReference type="EMBL" id="KAF2786954.1"/>
    </source>
</evidence>
<dbReference type="InterPro" id="IPR005829">
    <property type="entry name" value="Sugar_transporter_CS"/>
</dbReference>
<evidence type="ECO:0000256" key="8">
    <source>
        <dbReference type="SAM" id="Phobius"/>
    </source>
</evidence>
<reference evidence="10" key="1">
    <citation type="journal article" date="2020" name="Stud. Mycol.">
        <title>101 Dothideomycetes genomes: a test case for predicting lifestyles and emergence of pathogens.</title>
        <authorList>
            <person name="Haridas S."/>
            <person name="Albert R."/>
            <person name="Binder M."/>
            <person name="Bloem J."/>
            <person name="Labutti K."/>
            <person name="Salamov A."/>
            <person name="Andreopoulos B."/>
            <person name="Baker S."/>
            <person name="Barry K."/>
            <person name="Bills G."/>
            <person name="Bluhm B."/>
            <person name="Cannon C."/>
            <person name="Castanera R."/>
            <person name="Culley D."/>
            <person name="Daum C."/>
            <person name="Ezra D."/>
            <person name="Gonzalez J."/>
            <person name="Henrissat B."/>
            <person name="Kuo A."/>
            <person name="Liang C."/>
            <person name="Lipzen A."/>
            <person name="Lutzoni F."/>
            <person name="Magnuson J."/>
            <person name="Mondo S."/>
            <person name="Nolan M."/>
            <person name="Ohm R."/>
            <person name="Pangilinan J."/>
            <person name="Park H.-J."/>
            <person name="Ramirez L."/>
            <person name="Alfaro M."/>
            <person name="Sun H."/>
            <person name="Tritt A."/>
            <person name="Yoshinaga Y."/>
            <person name="Zwiers L.-H."/>
            <person name="Turgeon B."/>
            <person name="Goodwin S."/>
            <person name="Spatafora J."/>
            <person name="Crous P."/>
            <person name="Grigoriev I."/>
        </authorList>
    </citation>
    <scope>NUCLEOTIDE SEQUENCE</scope>
    <source>
        <strain evidence="10">CBS 109.77</strain>
    </source>
</reference>
<feature type="transmembrane region" description="Helical" evidence="8">
    <location>
        <begin position="396"/>
        <end position="419"/>
    </location>
</feature>
<keyword evidence="5 8" id="KW-1133">Transmembrane helix</keyword>
<dbReference type="PANTHER" id="PTHR48022:SF14">
    <property type="entry name" value="MAJOR FACILITATOR SUPERFAMILY (MFS) PROFILE DOMAIN-CONTAINING PROTEIN-RELATED"/>
    <property type="match status" value="1"/>
</dbReference>
<dbReference type="PROSITE" id="PS50850">
    <property type="entry name" value="MFS"/>
    <property type="match status" value="1"/>
</dbReference>
<keyword evidence="6 8" id="KW-0472">Membrane</keyword>
<organism evidence="10 11">
    <name type="scientific">Melanomma pulvis-pyrius CBS 109.77</name>
    <dbReference type="NCBI Taxonomy" id="1314802"/>
    <lineage>
        <taxon>Eukaryota</taxon>
        <taxon>Fungi</taxon>
        <taxon>Dikarya</taxon>
        <taxon>Ascomycota</taxon>
        <taxon>Pezizomycotina</taxon>
        <taxon>Dothideomycetes</taxon>
        <taxon>Pleosporomycetidae</taxon>
        <taxon>Pleosporales</taxon>
        <taxon>Melanommataceae</taxon>
        <taxon>Melanomma</taxon>
    </lineage>
</organism>
<feature type="transmembrane region" description="Helical" evidence="8">
    <location>
        <begin position="368"/>
        <end position="389"/>
    </location>
</feature>
<evidence type="ECO:0000256" key="5">
    <source>
        <dbReference type="ARBA" id="ARBA00022989"/>
    </source>
</evidence>
<evidence type="ECO:0000313" key="11">
    <source>
        <dbReference type="Proteomes" id="UP000799757"/>
    </source>
</evidence>
<evidence type="ECO:0000256" key="4">
    <source>
        <dbReference type="ARBA" id="ARBA00022692"/>
    </source>
</evidence>
<dbReference type="OrthoDB" id="8120565at2759"/>
<dbReference type="PANTHER" id="PTHR48022">
    <property type="entry name" value="PLASTIDIC GLUCOSE TRANSPORTER 4"/>
    <property type="match status" value="1"/>
</dbReference>
<gene>
    <name evidence="10" type="ORF">K505DRAFT_329988</name>
</gene>
<evidence type="ECO:0000256" key="1">
    <source>
        <dbReference type="ARBA" id="ARBA00004141"/>
    </source>
</evidence>
<feature type="transmembrane region" description="Helical" evidence="8">
    <location>
        <begin position="332"/>
        <end position="353"/>
    </location>
</feature>